<dbReference type="AlphaFoldDB" id="A0A1J5B9C7"/>
<proteinExistence type="predicted"/>
<dbReference type="Gene3D" id="3.30.2310.20">
    <property type="entry name" value="RelE-like"/>
    <property type="match status" value="1"/>
</dbReference>
<dbReference type="EMBL" id="MNXQ01000034">
    <property type="protein sequence ID" value="OIP03536.1"/>
    <property type="molecule type" value="Genomic_DNA"/>
</dbReference>
<accession>A0A1J5B9C7</accession>
<comment type="caution">
    <text evidence="1">The sequence shown here is derived from an EMBL/GenBank/DDBJ whole genome shotgun (WGS) entry which is preliminary data.</text>
</comment>
<evidence type="ECO:0000313" key="1">
    <source>
        <dbReference type="EMBL" id="OIP03536.1"/>
    </source>
</evidence>
<dbReference type="InterPro" id="IPR035093">
    <property type="entry name" value="RelE/ParE_toxin_dom_sf"/>
</dbReference>
<protein>
    <recommendedName>
        <fullName evidence="3">Addiction module toxin RelE</fullName>
    </recommendedName>
</protein>
<gene>
    <name evidence="1" type="ORF">AUK18_01795</name>
</gene>
<organism evidence="1 2">
    <name type="scientific">Candidatus Beckwithbacteria bacterium CG2_30_44_31</name>
    <dbReference type="NCBI Taxonomy" id="1805035"/>
    <lineage>
        <taxon>Bacteria</taxon>
        <taxon>Candidatus Beckwithiibacteriota</taxon>
    </lineage>
</organism>
<dbReference type="Proteomes" id="UP000183605">
    <property type="component" value="Unassembled WGS sequence"/>
</dbReference>
<evidence type="ECO:0000313" key="2">
    <source>
        <dbReference type="Proteomes" id="UP000183605"/>
    </source>
</evidence>
<sequence>MYQLAPSRYFLKKSQKFTKNNHRHQLKLAHALIALADNPFSLSLKTHRVSHKIAGKAFSSWVTGDIRIIWDFTKDTQSIILLIDLGGHSGKNKVYR</sequence>
<reference evidence="1 2" key="1">
    <citation type="journal article" date="2016" name="Environ. Microbiol.">
        <title>Genomic resolution of a cold subsurface aquifer community provides metabolic insights for novel microbes adapted to high CO concentrations.</title>
        <authorList>
            <person name="Probst A.J."/>
            <person name="Castelle C.J."/>
            <person name="Singh A."/>
            <person name="Brown C.T."/>
            <person name="Anantharaman K."/>
            <person name="Sharon I."/>
            <person name="Hug L.A."/>
            <person name="Burstein D."/>
            <person name="Emerson J.B."/>
            <person name="Thomas B.C."/>
            <person name="Banfield J.F."/>
        </authorList>
    </citation>
    <scope>NUCLEOTIDE SEQUENCE [LARGE SCALE GENOMIC DNA]</scope>
    <source>
        <strain evidence="1">CG2_30_44_31</strain>
    </source>
</reference>
<name>A0A1J5B9C7_9BACT</name>
<evidence type="ECO:0008006" key="3">
    <source>
        <dbReference type="Google" id="ProtNLM"/>
    </source>
</evidence>
<dbReference type="SUPFAM" id="SSF143011">
    <property type="entry name" value="RelE-like"/>
    <property type="match status" value="1"/>
</dbReference>